<name>A0A835CX96_TETSI</name>
<dbReference type="PANTHER" id="PTHR33928:SF2">
    <property type="entry name" value="PECTATE LYASE SUPERFAMILY PROTEIN DOMAIN-CONTAINING PROTEIN-RELATED"/>
    <property type="match status" value="1"/>
</dbReference>
<dbReference type="EMBL" id="JABCRI010000939">
    <property type="protein sequence ID" value="KAF8365206.1"/>
    <property type="molecule type" value="Genomic_DNA"/>
</dbReference>
<keyword evidence="1" id="KW-0732">Signal</keyword>
<accession>A0A835CX96</accession>
<dbReference type="InterPro" id="IPR039279">
    <property type="entry name" value="QRT3-like"/>
</dbReference>
<proteinExistence type="predicted"/>
<gene>
    <name evidence="2" type="ORF">HHK36_032782</name>
</gene>
<dbReference type="GO" id="GO:0004650">
    <property type="term" value="F:polygalacturonase activity"/>
    <property type="evidence" value="ECO:0007669"/>
    <property type="project" value="InterPro"/>
</dbReference>
<dbReference type="AlphaFoldDB" id="A0A835CX96"/>
<sequence length="207" mass="22085">MKPIRVLYFLLTLLVPEATCSIPFRLKLAEIQQKVHDMAAAGPSTLPDSNAKKNGRVFYPIGYGADPTGAQDSSDAILMALGDAFQLQNELVLLPGVNDLGGVVIDMQGGNYKISKPIRFPAQVIEDGIFLIDLPGSVSTIASSFTLTTNCNPSPKGPEAFSSSCFWTPLTLSDKGENRLFPGTGIDLVALVIPVTDVVYLLGGKQE</sequence>
<comment type="caution">
    <text evidence="2">The sequence shown here is derived from an EMBL/GenBank/DDBJ whole genome shotgun (WGS) entry which is preliminary data.</text>
</comment>
<evidence type="ECO:0000313" key="2">
    <source>
        <dbReference type="EMBL" id="KAF8365206.1"/>
    </source>
</evidence>
<dbReference type="OrthoDB" id="1706999at2759"/>
<evidence type="ECO:0000256" key="1">
    <source>
        <dbReference type="SAM" id="SignalP"/>
    </source>
</evidence>
<protein>
    <recommendedName>
        <fullName evidence="4">Pectate lyase superfamily protein domain-containing protein</fullName>
    </recommendedName>
</protein>
<organism evidence="2 3">
    <name type="scientific">Tetracentron sinense</name>
    <name type="common">Spur-leaf</name>
    <dbReference type="NCBI Taxonomy" id="13715"/>
    <lineage>
        <taxon>Eukaryota</taxon>
        <taxon>Viridiplantae</taxon>
        <taxon>Streptophyta</taxon>
        <taxon>Embryophyta</taxon>
        <taxon>Tracheophyta</taxon>
        <taxon>Spermatophyta</taxon>
        <taxon>Magnoliopsida</taxon>
        <taxon>Trochodendrales</taxon>
        <taxon>Trochodendraceae</taxon>
        <taxon>Tetracentron</taxon>
    </lineage>
</organism>
<evidence type="ECO:0008006" key="4">
    <source>
        <dbReference type="Google" id="ProtNLM"/>
    </source>
</evidence>
<reference evidence="2 3" key="1">
    <citation type="submission" date="2020-04" db="EMBL/GenBank/DDBJ databases">
        <title>Plant Genome Project.</title>
        <authorList>
            <person name="Zhang R.-G."/>
        </authorList>
    </citation>
    <scope>NUCLEOTIDE SEQUENCE [LARGE SCALE GENOMIC DNA]</scope>
    <source>
        <strain evidence="2">YNK0</strain>
        <tissue evidence="2">Leaf</tissue>
    </source>
</reference>
<keyword evidence="3" id="KW-1185">Reference proteome</keyword>
<feature type="signal peptide" evidence="1">
    <location>
        <begin position="1"/>
        <end position="20"/>
    </location>
</feature>
<feature type="chain" id="PRO_5032885707" description="Pectate lyase superfamily protein domain-containing protein" evidence="1">
    <location>
        <begin position="21"/>
        <end position="207"/>
    </location>
</feature>
<dbReference type="Proteomes" id="UP000655225">
    <property type="component" value="Unassembled WGS sequence"/>
</dbReference>
<evidence type="ECO:0000313" key="3">
    <source>
        <dbReference type="Proteomes" id="UP000655225"/>
    </source>
</evidence>
<dbReference type="PANTHER" id="PTHR33928">
    <property type="entry name" value="POLYGALACTURONASE QRT3"/>
    <property type="match status" value="1"/>
</dbReference>